<dbReference type="InterPro" id="IPR018256">
    <property type="entry name" value="Ribosomal_eL13_CS"/>
</dbReference>
<evidence type="ECO:0000256" key="5">
    <source>
        <dbReference type="SAM" id="MobiDB-lite"/>
    </source>
</evidence>
<sequence length="709" mass="78715">MDPALLPTTEEPRHETPQLKSRSPSTSPSISTSTTPPPPSSQLPTAPSSQLPTAPSSQLPTARPAPLRTPTPATPQLTSTPPTAPLHSQTAALVDAAAAVLYAPDQVNNASADKLRSMVDSLVNALRDVRLSAAHYKLQHSMAVMESQEAASRMAVELAMAQRELDVLQQAEDHRRQAAAPPEQSYAETATAANAANAIVIAEMSRQNQILRAENEQLRDWFEQQKRLTEHREGELASLIEENDRLKTRIRKNRDHMAPFLEHMSEHASPRSVFGTPRQPTPRRMHRTPLSHDNMRGQNNFEALLLADKMLSQDTTTAPATPRTATHAPRSRGHHRGAQSMSSLPNTPNRRSHPYARPPRTPPSYMPTAIPQSAPPAHYQQKTVHERRQSSNSTITASSIDEEEACTDREGGEVNESQASQMAASMLREATTPKAMHAPPSSNLVQSKIFGHVKKGHSSTRPSELEKRRPGSAGHHASPQKRARVDNGVHRQKSAKMAIKHNQQIQKNHFHKDWQRYVRVHFDQPGKKKSRRNARVAKAAKVAPRPVDLLRPVVRCPTVKYNRRVRPGRGFSLVELKAAGIPRKFARTIGISVDPRRQNLSEESLKANVERLQEYRKRLILFPRRNGKTKQGDASAEDVKAAKSGENVVRSNILPIKNTPVFEEGAIGDYKGEENAYRKLRDARSEARLVGKRAARAAAKAEEEENKKK</sequence>
<feature type="region of interest" description="Disordered" evidence="5">
    <location>
        <begin position="1"/>
        <end position="86"/>
    </location>
</feature>
<dbReference type="PANTHER" id="PTHR11722">
    <property type="entry name" value="60S RIBOSOMAL PROTEIN L13"/>
    <property type="match status" value="1"/>
</dbReference>
<proteinExistence type="inferred from homology"/>
<keyword evidence="2 4" id="KW-0689">Ribosomal protein</keyword>
<name>A0A163BTU9_DIDRA</name>
<feature type="compositionally biased region" description="Low complexity" evidence="5">
    <location>
        <begin position="21"/>
        <end position="34"/>
    </location>
</feature>
<evidence type="ECO:0000256" key="4">
    <source>
        <dbReference type="RuleBase" id="RU000572"/>
    </source>
</evidence>
<feature type="region of interest" description="Disordered" evidence="5">
    <location>
        <begin position="453"/>
        <end position="492"/>
    </location>
</feature>
<dbReference type="AlphaFoldDB" id="A0A163BTU9"/>
<feature type="compositionally biased region" description="Low complexity" evidence="5">
    <location>
        <begin position="315"/>
        <end position="328"/>
    </location>
</feature>
<organism evidence="6 7">
    <name type="scientific">Didymella rabiei</name>
    <name type="common">Chickpea ascochyta blight fungus</name>
    <name type="synonym">Mycosphaerella rabiei</name>
    <dbReference type="NCBI Taxonomy" id="5454"/>
    <lineage>
        <taxon>Eukaryota</taxon>
        <taxon>Fungi</taxon>
        <taxon>Dikarya</taxon>
        <taxon>Ascomycota</taxon>
        <taxon>Pezizomycotina</taxon>
        <taxon>Dothideomycetes</taxon>
        <taxon>Pleosporomycetidae</taxon>
        <taxon>Pleosporales</taxon>
        <taxon>Pleosporineae</taxon>
        <taxon>Didymellaceae</taxon>
        <taxon>Ascochyta</taxon>
    </lineage>
</organism>
<comment type="similarity">
    <text evidence="1 4">Belongs to the eukaryotic ribosomal protein eL13 family.</text>
</comment>
<dbReference type="HAMAP" id="MF_00499">
    <property type="entry name" value="Ribosomal_eL13"/>
    <property type="match status" value="1"/>
</dbReference>
<feature type="compositionally biased region" description="Polar residues" evidence="5">
    <location>
        <begin position="390"/>
        <end position="399"/>
    </location>
</feature>
<dbReference type="GO" id="GO:0003723">
    <property type="term" value="F:RNA binding"/>
    <property type="evidence" value="ECO:0007669"/>
    <property type="project" value="TreeGrafter"/>
</dbReference>
<protein>
    <recommendedName>
        <fullName evidence="4">60S ribosomal protein L13</fullName>
    </recommendedName>
</protein>
<reference evidence="6 7" key="1">
    <citation type="journal article" date="2016" name="Sci. Rep.">
        <title>Draft genome sequencing and secretome analysis of fungal phytopathogen Ascochyta rabiei provides insight into the necrotrophic effector repertoire.</title>
        <authorList>
            <person name="Verma S."/>
            <person name="Gazara R.K."/>
            <person name="Nizam S."/>
            <person name="Parween S."/>
            <person name="Chattopadhyay D."/>
            <person name="Verma P.K."/>
        </authorList>
    </citation>
    <scope>NUCLEOTIDE SEQUENCE [LARGE SCALE GENOMIC DNA]</scope>
    <source>
        <strain evidence="6 7">ArDII</strain>
    </source>
</reference>
<feature type="region of interest" description="Disordered" evidence="5">
    <location>
        <begin position="314"/>
        <end position="424"/>
    </location>
</feature>
<feature type="compositionally biased region" description="Polar residues" evidence="5">
    <location>
        <begin position="339"/>
        <end position="349"/>
    </location>
</feature>
<dbReference type="Pfam" id="PF01294">
    <property type="entry name" value="Ribosomal_L13e"/>
    <property type="match status" value="1"/>
</dbReference>
<dbReference type="PROSITE" id="PS01104">
    <property type="entry name" value="RIBOSOMAL_L13E"/>
    <property type="match status" value="1"/>
</dbReference>
<evidence type="ECO:0000256" key="2">
    <source>
        <dbReference type="ARBA" id="ARBA00022980"/>
    </source>
</evidence>
<gene>
    <name evidence="6" type="ORF">ST47_g6865</name>
</gene>
<dbReference type="Gene3D" id="1.20.5.110">
    <property type="match status" value="1"/>
</dbReference>
<dbReference type="STRING" id="5454.A0A163BTU9"/>
<feature type="region of interest" description="Disordered" evidence="5">
    <location>
        <begin position="267"/>
        <end position="295"/>
    </location>
</feature>
<dbReference type="EMBL" id="JYNV01000230">
    <property type="protein sequence ID" value="KZM21985.1"/>
    <property type="molecule type" value="Genomic_DNA"/>
</dbReference>
<dbReference type="GO" id="GO:0006412">
    <property type="term" value="P:translation"/>
    <property type="evidence" value="ECO:0007669"/>
    <property type="project" value="InterPro"/>
</dbReference>
<dbReference type="GO" id="GO:0003735">
    <property type="term" value="F:structural constituent of ribosome"/>
    <property type="evidence" value="ECO:0007669"/>
    <property type="project" value="InterPro"/>
</dbReference>
<evidence type="ECO:0000256" key="1">
    <source>
        <dbReference type="ARBA" id="ARBA00005640"/>
    </source>
</evidence>
<dbReference type="Proteomes" id="UP000076837">
    <property type="component" value="Unassembled WGS sequence"/>
</dbReference>
<evidence type="ECO:0000256" key="3">
    <source>
        <dbReference type="ARBA" id="ARBA00023274"/>
    </source>
</evidence>
<dbReference type="GO" id="GO:0022625">
    <property type="term" value="C:cytosolic large ribosomal subunit"/>
    <property type="evidence" value="ECO:0007669"/>
    <property type="project" value="TreeGrafter"/>
</dbReference>
<comment type="caution">
    <text evidence="6">The sequence shown here is derived from an EMBL/GenBank/DDBJ whole genome shotgun (WGS) entry which is preliminary data.</text>
</comment>
<keyword evidence="7" id="KW-1185">Reference proteome</keyword>
<feature type="compositionally biased region" description="Pro residues" evidence="5">
    <location>
        <begin position="356"/>
        <end position="365"/>
    </location>
</feature>
<accession>A0A163BTU9</accession>
<dbReference type="PANTHER" id="PTHR11722:SF0">
    <property type="entry name" value="LARGE RIBOSOMAL SUBUNIT PROTEIN EL13"/>
    <property type="match status" value="1"/>
</dbReference>
<evidence type="ECO:0000313" key="6">
    <source>
        <dbReference type="EMBL" id="KZM21985.1"/>
    </source>
</evidence>
<dbReference type="InterPro" id="IPR001380">
    <property type="entry name" value="Ribosomal_eL13"/>
</dbReference>
<keyword evidence="3 4" id="KW-0687">Ribonucleoprotein</keyword>
<evidence type="ECO:0000313" key="7">
    <source>
        <dbReference type="Proteomes" id="UP000076837"/>
    </source>
</evidence>